<feature type="compositionally biased region" description="Basic and acidic residues" evidence="2">
    <location>
        <begin position="337"/>
        <end position="355"/>
    </location>
</feature>
<name>A0A6V7SEU0_PLAVN</name>
<dbReference type="PROSITE" id="PS50913">
    <property type="entry name" value="GRIP"/>
    <property type="match status" value="1"/>
</dbReference>
<feature type="compositionally biased region" description="Polar residues" evidence="2">
    <location>
        <begin position="277"/>
        <end position="287"/>
    </location>
</feature>
<dbReference type="VEuPathDB" id="PlasmoDB:PVPCR_0400600"/>
<dbReference type="AlphaFoldDB" id="A0A6V7SEU0"/>
<evidence type="ECO:0000256" key="1">
    <source>
        <dbReference type="SAM" id="Coils"/>
    </source>
</evidence>
<dbReference type="EMBL" id="LR865425">
    <property type="protein sequence ID" value="CAD2097607.1"/>
    <property type="molecule type" value="Genomic_DNA"/>
</dbReference>
<evidence type="ECO:0000259" key="3">
    <source>
        <dbReference type="PROSITE" id="PS50913"/>
    </source>
</evidence>
<dbReference type="VEuPathDB" id="PlasmoDB:PVVCY_0400430"/>
<feature type="coiled-coil region" evidence="1">
    <location>
        <begin position="843"/>
        <end position="884"/>
    </location>
</feature>
<feature type="compositionally biased region" description="Polar residues" evidence="2">
    <location>
        <begin position="321"/>
        <end position="336"/>
    </location>
</feature>
<dbReference type="VEuPathDB" id="PlasmoDB:PVBDA_0400560"/>
<feature type="compositionally biased region" description="Basic and acidic residues" evidence="2">
    <location>
        <begin position="761"/>
        <end position="774"/>
    </location>
</feature>
<feature type="region of interest" description="Disordered" evidence="2">
    <location>
        <begin position="321"/>
        <end position="361"/>
    </location>
</feature>
<feature type="domain" description="GRIP" evidence="3">
    <location>
        <begin position="884"/>
        <end position="935"/>
    </location>
</feature>
<reference evidence="4 5" key="1">
    <citation type="submission" date="2020-08" db="EMBL/GenBank/DDBJ databases">
        <authorList>
            <person name="Ramaprasad A."/>
        </authorList>
    </citation>
    <scope>NUCLEOTIDE SEQUENCE [LARGE SCALE GENOMIC DNA]</scope>
</reference>
<sequence>MNCIEENEVCEKNFNKNSCILNNNEKEYVERNSFENNYNNCYPNEKKKSNNFLDNEILKSLNDNFYNPTNFNNNNEENNLNKIEENFTNYNNKNRNSENNILNYNDKQYRNNIEEECNPLAFPIENLPTTIDDIPYNEFKNSTNYKFKSTSAHFADSLDMPIMDQDMMEDACKVSSDIIDKDIQKENLSHNEQTIYNSEEGRKESEELSNAKTEDDINIQKEYASHNEKTVYNNEDNLLNNNYKNDQLNNYGDIAKEEIHDEPNYNIAKNEQINENCNSDKQNANEHSPNDESENKTDYNICNSQENNKQINMDTLNVSPTEENTSIKVETNNCDNNKSEKNGREEIKSEKKENDNQDNVNDLNSQIMNLQNVVENMKKEKIHLLSKFKVYTLNNKKEIEELKVICKNNEEEIKKYIEEIKNKSLEIENMKEAYSNDVNVFKNSIKKEKELNYELREKYELLNKTKEHIEKEIEQIRENNESIKMELKAKEQIINMLENEKKEEMEKGKRFANIDINDQDELLALKMDTEILVCFKKNNEYFIIPKYIFEENFKNIKIPDPVQENYEKRLKEYKDEQILNIKKLEEEKIYIENEYNEYKVKVNSLINETSENYKSLGETNIKIQDLKNDILKYEQDIKNYKTELNNLNEKYKLIHQQLCKEKELTEEQNVTISSLKKQSKKEKVEIEKKYKELFDIENQKKIAEIKEMYNNKEKLLQDKIEDLIYQIEKLTFPKDDKTTSLRSNITKLDTPLNDISSTDDSIEKGSIHNQEKKNRSNSVLTVNKNSVNEMNEQGSVGGESAGTLNNDCINRTGENIENGNEKNNKDKIKQEEDTKIPIYPNEYKKIRKKLETYEILIDEEKKEKKKLLEQINTLTSQVKNYESIHGNYEHVMYQKNILSNFISQIPSHIKIDDYVTIIYNSFNFSNKEIEFINSKRQNEMIN</sequence>
<dbReference type="Proteomes" id="UP000515697">
    <property type="component" value="Chromosome PVSEL_04"/>
</dbReference>
<feature type="compositionally biased region" description="Basic and acidic residues" evidence="2">
    <location>
        <begin position="288"/>
        <end position="297"/>
    </location>
</feature>
<feature type="compositionally biased region" description="Basic and acidic residues" evidence="2">
    <location>
        <begin position="819"/>
        <end position="832"/>
    </location>
</feature>
<proteinExistence type="predicted"/>
<keyword evidence="1" id="KW-0175">Coiled coil</keyword>
<dbReference type="PANTHER" id="PTHR37929:SF1">
    <property type="entry name" value="SWI_SNF GLOBAL TRANSCRIPTION ACTIVATOR COMPLEX SUBUNIT SNF59"/>
    <property type="match status" value="1"/>
</dbReference>
<feature type="coiled-coil region" evidence="1">
    <location>
        <begin position="73"/>
        <end position="107"/>
    </location>
</feature>
<gene>
    <name evidence="4" type="ORF">PVSEL_0400570</name>
</gene>
<evidence type="ECO:0000256" key="2">
    <source>
        <dbReference type="SAM" id="MobiDB-lite"/>
    </source>
</evidence>
<accession>A0A6V7SEU0</accession>
<protein>
    <recommendedName>
        <fullName evidence="3">GRIP domain-containing protein</fullName>
    </recommendedName>
</protein>
<feature type="region of interest" description="Disordered" evidence="2">
    <location>
        <begin position="189"/>
        <end position="217"/>
    </location>
</feature>
<feature type="coiled-coil region" evidence="1">
    <location>
        <begin position="567"/>
        <end position="657"/>
    </location>
</feature>
<feature type="region of interest" description="Disordered" evidence="2">
    <location>
        <begin position="277"/>
        <end position="300"/>
    </location>
</feature>
<feature type="region of interest" description="Disordered" evidence="2">
    <location>
        <begin position="790"/>
        <end position="832"/>
    </location>
</feature>
<dbReference type="VEuPathDB" id="PlasmoDB:PVSEL_0400570"/>
<feature type="region of interest" description="Disordered" evidence="2">
    <location>
        <begin position="755"/>
        <end position="777"/>
    </location>
</feature>
<dbReference type="VEuPathDB" id="PlasmoDB:PVLDE_0400580"/>
<evidence type="ECO:0000313" key="4">
    <source>
        <dbReference type="EMBL" id="CAD2097607.1"/>
    </source>
</evidence>
<dbReference type="InterPro" id="IPR000237">
    <property type="entry name" value="GRIP_dom"/>
</dbReference>
<dbReference type="InterPro" id="IPR053127">
    <property type="entry name" value="Chromatin_remod_comp_subunit"/>
</dbReference>
<organism evidence="4 5">
    <name type="scientific">Plasmodium vinckei</name>
    <dbReference type="NCBI Taxonomy" id="5860"/>
    <lineage>
        <taxon>Eukaryota</taxon>
        <taxon>Sar</taxon>
        <taxon>Alveolata</taxon>
        <taxon>Apicomplexa</taxon>
        <taxon>Aconoidasida</taxon>
        <taxon>Haemosporida</taxon>
        <taxon>Plasmodiidae</taxon>
        <taxon>Plasmodium</taxon>
        <taxon>Plasmodium (Vinckeia)</taxon>
    </lineage>
</organism>
<evidence type="ECO:0000313" key="5">
    <source>
        <dbReference type="Proteomes" id="UP000515697"/>
    </source>
</evidence>
<dbReference type="PANTHER" id="PTHR37929">
    <property type="entry name" value="GRIP AND COILED-COIL DOMAIN-CONTAINING PROTEIN PFC0235W"/>
    <property type="match status" value="1"/>
</dbReference>